<proteinExistence type="predicted"/>
<evidence type="ECO:0000313" key="1">
    <source>
        <dbReference type="EMBL" id="CAB3992301.1"/>
    </source>
</evidence>
<accession>A0A7D9DTD8</accession>
<comment type="caution">
    <text evidence="1">The sequence shown here is derived from an EMBL/GenBank/DDBJ whole genome shotgun (WGS) entry which is preliminary data.</text>
</comment>
<reference evidence="1" key="1">
    <citation type="submission" date="2020-04" db="EMBL/GenBank/DDBJ databases">
        <authorList>
            <person name="Alioto T."/>
            <person name="Alioto T."/>
            <person name="Gomez Garrido J."/>
        </authorList>
    </citation>
    <scope>NUCLEOTIDE SEQUENCE</scope>
    <source>
        <strain evidence="1">A484AB</strain>
    </source>
</reference>
<dbReference type="EMBL" id="CACRXK020002018">
    <property type="protein sequence ID" value="CAB3992301.1"/>
    <property type="molecule type" value="Genomic_DNA"/>
</dbReference>
<protein>
    <submittedName>
        <fullName evidence="1">Uncharacterized protein</fullName>
    </submittedName>
</protein>
<sequence>MALNSDTVNESTLYWENGKGTVSVEVITAPANCNECFASRVRSNVGNSQKLVEVADEPHPCSSFMDNFTNTDEILEKPVKCTPDAEYKCICGLSVKHALKGKHNCISELCQVIENQASIVVGLQDSLKKVRKYIRIMEKRILEREAEYKTEINGKLETLRGNLDEQLESRAVAFRIFVSKLIVEQKIIVAMTTVSIQRADN</sequence>
<dbReference type="AlphaFoldDB" id="A0A7D9DTD8"/>
<gene>
    <name evidence="1" type="ORF">PACLA_8A017047</name>
</gene>
<name>A0A7D9DTD8_PARCT</name>
<evidence type="ECO:0000313" key="2">
    <source>
        <dbReference type="Proteomes" id="UP001152795"/>
    </source>
</evidence>
<keyword evidence="2" id="KW-1185">Reference proteome</keyword>
<dbReference type="Proteomes" id="UP001152795">
    <property type="component" value="Unassembled WGS sequence"/>
</dbReference>
<organism evidence="1 2">
    <name type="scientific">Paramuricea clavata</name>
    <name type="common">Red gorgonian</name>
    <name type="synonym">Violescent sea-whip</name>
    <dbReference type="NCBI Taxonomy" id="317549"/>
    <lineage>
        <taxon>Eukaryota</taxon>
        <taxon>Metazoa</taxon>
        <taxon>Cnidaria</taxon>
        <taxon>Anthozoa</taxon>
        <taxon>Octocorallia</taxon>
        <taxon>Malacalcyonacea</taxon>
        <taxon>Plexauridae</taxon>
        <taxon>Paramuricea</taxon>
    </lineage>
</organism>